<organism evidence="5">
    <name type="scientific">uncultured spirochete</name>
    <dbReference type="NCBI Taxonomy" id="156406"/>
    <lineage>
        <taxon>Bacteria</taxon>
        <taxon>Pseudomonadati</taxon>
        <taxon>Spirochaetota</taxon>
        <taxon>Spirochaetia</taxon>
        <taxon>Spirochaetales</taxon>
        <taxon>environmental samples</taxon>
    </lineage>
</organism>
<dbReference type="InterPro" id="IPR023346">
    <property type="entry name" value="Lysozyme-like_dom_sf"/>
</dbReference>
<dbReference type="EMBL" id="FWDM01000018">
    <property type="protein sequence ID" value="SLM12391.1"/>
    <property type="molecule type" value="Genomic_DNA"/>
</dbReference>
<dbReference type="CDD" id="cd13401">
    <property type="entry name" value="Slt70-like"/>
    <property type="match status" value="1"/>
</dbReference>
<feature type="domain" description="Transglycosylase SLT" evidence="4">
    <location>
        <begin position="699"/>
        <end position="807"/>
    </location>
</feature>
<dbReference type="NCBIfam" id="NF047373">
    <property type="entry name" value="BB0259_flg_lyt"/>
    <property type="match status" value="1"/>
</dbReference>
<feature type="compositionally biased region" description="Polar residues" evidence="2">
    <location>
        <begin position="511"/>
        <end position="538"/>
    </location>
</feature>
<keyword evidence="3" id="KW-0732">Signal</keyword>
<gene>
    <name evidence="5" type="ORF">SPIROBIBN47_250018</name>
</gene>
<dbReference type="InterPro" id="IPR011990">
    <property type="entry name" value="TPR-like_helical_dom_sf"/>
</dbReference>
<evidence type="ECO:0000259" key="4">
    <source>
        <dbReference type="Pfam" id="PF01464"/>
    </source>
</evidence>
<feature type="chain" id="PRO_5017976494" description="Transglycosylase SLT domain-containing protein" evidence="3">
    <location>
        <begin position="22"/>
        <end position="903"/>
    </location>
</feature>
<feature type="compositionally biased region" description="Low complexity" evidence="2">
    <location>
        <begin position="27"/>
        <end position="36"/>
    </location>
</feature>
<feature type="compositionally biased region" description="Low complexity" evidence="2">
    <location>
        <begin position="861"/>
        <end position="879"/>
    </location>
</feature>
<protein>
    <recommendedName>
        <fullName evidence="4">Transglycosylase SLT domain-containing protein</fullName>
    </recommendedName>
</protein>
<evidence type="ECO:0000313" key="5">
    <source>
        <dbReference type="EMBL" id="SLM12391.1"/>
    </source>
</evidence>
<evidence type="ECO:0000256" key="3">
    <source>
        <dbReference type="SAM" id="SignalP"/>
    </source>
</evidence>
<dbReference type="AlphaFoldDB" id="A0A3P3XI54"/>
<comment type="similarity">
    <text evidence="1">Belongs to the transglycosylase Slt family.</text>
</comment>
<feature type="region of interest" description="Disordered" evidence="2">
    <location>
        <begin position="511"/>
        <end position="540"/>
    </location>
</feature>
<feature type="signal peptide" evidence="3">
    <location>
        <begin position="1"/>
        <end position="21"/>
    </location>
</feature>
<accession>A0A3P3XI54</accession>
<evidence type="ECO:0000256" key="2">
    <source>
        <dbReference type="SAM" id="MobiDB-lite"/>
    </source>
</evidence>
<reference evidence="5" key="1">
    <citation type="submission" date="2017-02" db="EMBL/GenBank/DDBJ databases">
        <authorList>
            <person name="Regsiter A."/>
            <person name="William W."/>
        </authorList>
    </citation>
    <scope>NUCLEOTIDE SEQUENCE</scope>
    <source>
        <strain evidence="5">Bib</strain>
    </source>
</reference>
<dbReference type="InterPro" id="IPR008258">
    <property type="entry name" value="Transglycosylase_SLT_dom_1"/>
</dbReference>
<dbReference type="SUPFAM" id="SSF53955">
    <property type="entry name" value="Lysozyme-like"/>
    <property type="match status" value="1"/>
</dbReference>
<dbReference type="Gene3D" id="1.25.40.10">
    <property type="entry name" value="Tetratricopeptide repeat domain"/>
    <property type="match status" value="1"/>
</dbReference>
<feature type="region of interest" description="Disordered" evidence="2">
    <location>
        <begin position="858"/>
        <end position="903"/>
    </location>
</feature>
<dbReference type="PANTHER" id="PTHR37423:SF2">
    <property type="entry name" value="MEMBRANE-BOUND LYTIC MUREIN TRANSGLYCOSYLASE C"/>
    <property type="match status" value="1"/>
</dbReference>
<evidence type="ECO:0000256" key="1">
    <source>
        <dbReference type="ARBA" id="ARBA00007734"/>
    </source>
</evidence>
<feature type="compositionally biased region" description="Polar residues" evidence="2">
    <location>
        <begin position="893"/>
        <end position="903"/>
    </location>
</feature>
<feature type="region of interest" description="Disordered" evidence="2">
    <location>
        <begin position="25"/>
        <end position="58"/>
    </location>
</feature>
<name>A0A3P3XI54_9SPIR</name>
<proteinExistence type="inferred from homology"/>
<dbReference type="Gene3D" id="1.10.530.10">
    <property type="match status" value="1"/>
</dbReference>
<sequence length="903" mass="97988">MKCFSAMLLAFVVCVAPFPLAALDPESSPGSSPGSSVLQVPQASETPEAPSQLPPQMLPILTEPADPSGFFFAAEQMRMQAGDAGLAPEQARLAEFMYTLAFRFAKGPAALEAGRSLFLLLSTQGRLAEAASTAREWLQSFGPDWTMYRNLYDTLMAQGSFPDAFALVSELSKAMPSTAKSRSTELSWMEYNARFGMQDYSWAANGPPFIKTRTPDSYIAKIYRLYAAVPNVPQNQAALALFRAAATEKNYADAIAYARPILPTFSGSDTPRAWISELGKSFYGAGLYREGIDFFLAALGFALPAPSPAPSQSSLEAPLSAPVPERTPFMNSAPIIDRAHVSTELSWVMAFYLARMYQGLGENQTAASVFIDLVPFAFSSEDSDSALWYWLDITMNAIAATDSTLGDLGQDDANGIQAKRSLELSALSQAAALWKSPSYFEDIVANYMRRLLREGAWNDVVRLCVLMSQKLTASMKGPLLYLSGRLIETGRASADLSTESDFWKWLAPTNQNQSSPNAATNAVSQNPPDSGSNSQIPSAPSAPLALNTSPLFFQSLLRENGIEEHYRTLAAWRLGKEPPILADTPVLDKNFDIVSAITSQLPQSDTPPVSDEKLKEVLDFITQSLDYGLEALAAKQVAVLSPFSTDSLLWLAAKFTEHEQYYPALRIGSEALTRKPAAKPELAYALLYPRAWPEHFSELTAPRNIAEPLAYAIVRSESMFNQRAVSRSGAMGLSQLLPGTAAETARGLKMSQYALFDPKDNLTIGLTYYGYMLQRFDGRPARAIAAYNAGPSRMAQWARDWGNLEDDILIELYPVAEPRQYTKNIIAAALNYGKMYYGISSKDMLDFMLAGKALPQPASVQPAQNAATSAPASAPTAQSLSEPAPAPAAPAPDTSQPTLAPAP</sequence>
<dbReference type="Pfam" id="PF01464">
    <property type="entry name" value="SLT"/>
    <property type="match status" value="1"/>
</dbReference>
<dbReference type="PANTHER" id="PTHR37423">
    <property type="entry name" value="SOLUBLE LYTIC MUREIN TRANSGLYCOSYLASE-RELATED"/>
    <property type="match status" value="1"/>
</dbReference>
<dbReference type="SUPFAM" id="SSF48452">
    <property type="entry name" value="TPR-like"/>
    <property type="match status" value="1"/>
</dbReference>